<sequence>MPRQADLAVETGEVRPEAFEMESPHAMSNINEPSTDNMANVAMIEPIPPNGGYGWVCAFAVFLINSHTWGINAASSLKSKIKAQS</sequence>
<gene>
    <name evidence="1" type="ORF">CEP51_016073</name>
</gene>
<comment type="caution">
    <text evidence="1">The sequence shown here is derived from an EMBL/GenBank/DDBJ whole genome shotgun (WGS) entry which is preliminary data.</text>
</comment>
<organism evidence="1 2">
    <name type="scientific">Fusarium floridanum</name>
    <dbReference type="NCBI Taxonomy" id="1325733"/>
    <lineage>
        <taxon>Eukaryota</taxon>
        <taxon>Fungi</taxon>
        <taxon>Dikarya</taxon>
        <taxon>Ascomycota</taxon>
        <taxon>Pezizomycotina</taxon>
        <taxon>Sordariomycetes</taxon>
        <taxon>Hypocreomycetidae</taxon>
        <taxon>Hypocreales</taxon>
        <taxon>Nectriaceae</taxon>
        <taxon>Fusarium</taxon>
        <taxon>Fusarium solani species complex</taxon>
    </lineage>
</organism>
<evidence type="ECO:0000313" key="2">
    <source>
        <dbReference type="Proteomes" id="UP000287972"/>
    </source>
</evidence>
<evidence type="ECO:0000313" key="1">
    <source>
        <dbReference type="EMBL" id="RSL45485.1"/>
    </source>
</evidence>
<name>A0A428NXF7_9HYPO</name>
<accession>A0A428NXF7</accession>
<protein>
    <submittedName>
        <fullName evidence="1">Uncharacterized protein</fullName>
    </submittedName>
</protein>
<dbReference type="Proteomes" id="UP000287972">
    <property type="component" value="Unassembled WGS sequence"/>
</dbReference>
<keyword evidence="2" id="KW-1185">Reference proteome</keyword>
<dbReference type="EMBL" id="NKCL01001005">
    <property type="protein sequence ID" value="RSL45485.1"/>
    <property type="molecule type" value="Genomic_DNA"/>
</dbReference>
<dbReference type="AlphaFoldDB" id="A0A428NXF7"/>
<proteinExistence type="predicted"/>
<reference evidence="1 2" key="1">
    <citation type="submission" date="2017-06" db="EMBL/GenBank/DDBJ databases">
        <title>Comparative genomic analysis of Ambrosia Fusariam Clade fungi.</title>
        <authorList>
            <person name="Stajich J.E."/>
            <person name="Carrillo J."/>
            <person name="Kijimoto T."/>
            <person name="Eskalen A."/>
            <person name="O'Donnell K."/>
            <person name="Kasson M."/>
        </authorList>
    </citation>
    <scope>NUCLEOTIDE SEQUENCE [LARGE SCALE GENOMIC DNA]</scope>
    <source>
        <strain evidence="1 2">NRRL62606</strain>
    </source>
</reference>